<comment type="caution">
    <text evidence="1">The sequence shown here is derived from an EMBL/GenBank/DDBJ whole genome shotgun (WGS) entry which is preliminary data.</text>
</comment>
<evidence type="ECO:0000313" key="1">
    <source>
        <dbReference type="EMBL" id="KAF0891680.1"/>
    </source>
</evidence>
<dbReference type="EMBL" id="SPHZ02000011">
    <property type="protein sequence ID" value="KAF0891680.1"/>
    <property type="molecule type" value="Genomic_DNA"/>
</dbReference>
<sequence>MRPVGCTILPLAFRCTILPLAFRALHLRAIAGFFLAWLAEFKLLLLASGQGPLDPSLPLPAFMAIASCRQAATA</sequence>
<gene>
    <name evidence="1" type="ORF">E2562_010897</name>
</gene>
<dbReference type="Proteomes" id="UP000479710">
    <property type="component" value="Unassembled WGS sequence"/>
</dbReference>
<accession>A0A6G1BUL4</accession>
<proteinExistence type="predicted"/>
<reference evidence="1 2" key="1">
    <citation type="submission" date="2019-11" db="EMBL/GenBank/DDBJ databases">
        <title>Whole genome sequence of Oryza granulata.</title>
        <authorList>
            <person name="Li W."/>
        </authorList>
    </citation>
    <scope>NUCLEOTIDE SEQUENCE [LARGE SCALE GENOMIC DNA]</scope>
    <source>
        <strain evidence="2">cv. Menghai</strain>
        <tissue evidence="1">Leaf</tissue>
    </source>
</reference>
<keyword evidence="2" id="KW-1185">Reference proteome</keyword>
<name>A0A6G1BUL4_9ORYZ</name>
<protein>
    <submittedName>
        <fullName evidence="1">Uncharacterized protein</fullName>
    </submittedName>
</protein>
<organism evidence="1 2">
    <name type="scientific">Oryza meyeriana var. granulata</name>
    <dbReference type="NCBI Taxonomy" id="110450"/>
    <lineage>
        <taxon>Eukaryota</taxon>
        <taxon>Viridiplantae</taxon>
        <taxon>Streptophyta</taxon>
        <taxon>Embryophyta</taxon>
        <taxon>Tracheophyta</taxon>
        <taxon>Spermatophyta</taxon>
        <taxon>Magnoliopsida</taxon>
        <taxon>Liliopsida</taxon>
        <taxon>Poales</taxon>
        <taxon>Poaceae</taxon>
        <taxon>BOP clade</taxon>
        <taxon>Oryzoideae</taxon>
        <taxon>Oryzeae</taxon>
        <taxon>Oryzinae</taxon>
        <taxon>Oryza</taxon>
        <taxon>Oryza meyeriana</taxon>
    </lineage>
</organism>
<dbReference type="AlphaFoldDB" id="A0A6G1BUL4"/>
<evidence type="ECO:0000313" key="2">
    <source>
        <dbReference type="Proteomes" id="UP000479710"/>
    </source>
</evidence>